<accession>A0AAD8WTJ2</accession>
<dbReference type="Proteomes" id="UP001231189">
    <property type="component" value="Unassembled WGS sequence"/>
</dbReference>
<dbReference type="InterPro" id="IPR038408">
    <property type="entry name" value="GNK2_sf"/>
</dbReference>
<reference evidence="4" key="1">
    <citation type="submission" date="2023-07" db="EMBL/GenBank/DDBJ databases">
        <title>A chromosome-level genome assembly of Lolium multiflorum.</title>
        <authorList>
            <person name="Chen Y."/>
            <person name="Copetti D."/>
            <person name="Kolliker R."/>
            <person name="Studer B."/>
        </authorList>
    </citation>
    <scope>NUCLEOTIDE SEQUENCE</scope>
    <source>
        <strain evidence="4">02402/16</strain>
        <tissue evidence="4">Leaf</tissue>
    </source>
</reference>
<evidence type="ECO:0000313" key="5">
    <source>
        <dbReference type="Proteomes" id="UP001231189"/>
    </source>
</evidence>
<dbReference type="EMBL" id="JAUUTY010000002">
    <property type="protein sequence ID" value="KAK1679969.1"/>
    <property type="molecule type" value="Genomic_DNA"/>
</dbReference>
<evidence type="ECO:0000256" key="2">
    <source>
        <dbReference type="ARBA" id="ARBA00022737"/>
    </source>
</evidence>
<proteinExistence type="predicted"/>
<dbReference type="PROSITE" id="PS51473">
    <property type="entry name" value="GNK2"/>
    <property type="match status" value="1"/>
</dbReference>
<dbReference type="Pfam" id="PF01657">
    <property type="entry name" value="Stress-antifung"/>
    <property type="match status" value="1"/>
</dbReference>
<dbReference type="CDD" id="cd23509">
    <property type="entry name" value="Gnk2-like"/>
    <property type="match status" value="1"/>
</dbReference>
<dbReference type="InterPro" id="IPR002902">
    <property type="entry name" value="GNK2"/>
</dbReference>
<name>A0AAD8WTJ2_LOLMU</name>
<feature type="domain" description="Gnk2-homologous" evidence="3">
    <location>
        <begin position="35"/>
        <end position="140"/>
    </location>
</feature>
<evidence type="ECO:0000259" key="3">
    <source>
        <dbReference type="PROSITE" id="PS51473"/>
    </source>
</evidence>
<protein>
    <recommendedName>
        <fullName evidence="3">Gnk2-homologous domain-containing protein</fullName>
    </recommendedName>
</protein>
<keyword evidence="5" id="KW-1185">Reference proteome</keyword>
<keyword evidence="2" id="KW-0677">Repeat</keyword>
<organism evidence="4 5">
    <name type="scientific">Lolium multiflorum</name>
    <name type="common">Italian ryegrass</name>
    <name type="synonym">Lolium perenne subsp. multiflorum</name>
    <dbReference type="NCBI Taxonomy" id="4521"/>
    <lineage>
        <taxon>Eukaryota</taxon>
        <taxon>Viridiplantae</taxon>
        <taxon>Streptophyta</taxon>
        <taxon>Embryophyta</taxon>
        <taxon>Tracheophyta</taxon>
        <taxon>Spermatophyta</taxon>
        <taxon>Magnoliopsida</taxon>
        <taxon>Liliopsida</taxon>
        <taxon>Poales</taxon>
        <taxon>Poaceae</taxon>
        <taxon>BOP clade</taxon>
        <taxon>Pooideae</taxon>
        <taxon>Poodae</taxon>
        <taxon>Poeae</taxon>
        <taxon>Poeae Chloroplast Group 2 (Poeae type)</taxon>
        <taxon>Loliodinae</taxon>
        <taxon>Loliinae</taxon>
        <taxon>Lolium</taxon>
    </lineage>
</organism>
<comment type="caution">
    <text evidence="4">The sequence shown here is derived from an EMBL/GenBank/DDBJ whole genome shotgun (WGS) entry which is preliminary data.</text>
</comment>
<dbReference type="PANTHER" id="PTHR32099">
    <property type="entry name" value="CYSTEINE-RICH REPEAT SECRETORY PROTEIN"/>
    <property type="match status" value="1"/>
</dbReference>
<sequence length="169" mass="18407">MVVATMTYLVWSCTKSRDTSPPSSSPFLAQLVSCDVLLQECINNGNYTANNTFLSNLRQLSSTLPINASSSTALFSTGVLGDIPNTVYAFTLCCGNTTNASTCTDCIGDAFRDAQQACPYYMDATIYYESCYLRFWLPQTTLNGTSCPTSSNSRWQPSTPPWVSCSLLS</sequence>
<dbReference type="Gene3D" id="3.30.430.20">
    <property type="entry name" value="Gnk2 domain, C-X8-C-X2-C motif"/>
    <property type="match status" value="1"/>
</dbReference>
<gene>
    <name evidence="4" type="ORF">QYE76_040817</name>
</gene>
<keyword evidence="1" id="KW-0732">Signal</keyword>
<evidence type="ECO:0000256" key="1">
    <source>
        <dbReference type="ARBA" id="ARBA00022729"/>
    </source>
</evidence>
<dbReference type="AlphaFoldDB" id="A0AAD8WTJ2"/>
<evidence type="ECO:0000313" key="4">
    <source>
        <dbReference type="EMBL" id="KAK1679969.1"/>
    </source>
</evidence>
<dbReference type="PANTHER" id="PTHR32099:SF42">
    <property type="entry name" value="CYSTEINE-RICH RECEPTOR-LIKE PROTEIN KINASE 9-RELATED"/>
    <property type="match status" value="1"/>
</dbReference>